<dbReference type="PANTHER" id="PTHR48107:SF7">
    <property type="entry name" value="RE15974P"/>
    <property type="match status" value="1"/>
</dbReference>
<dbReference type="Proteomes" id="UP000280008">
    <property type="component" value="Unassembled WGS sequence"/>
</dbReference>
<organism evidence="3 4">
    <name type="scientific">Frondihabitans australicus</name>
    <dbReference type="NCBI Taxonomy" id="386892"/>
    <lineage>
        <taxon>Bacteria</taxon>
        <taxon>Bacillati</taxon>
        <taxon>Actinomycetota</taxon>
        <taxon>Actinomycetes</taxon>
        <taxon>Micrococcales</taxon>
        <taxon>Microbacteriaceae</taxon>
        <taxon>Frondihabitans</taxon>
    </lineage>
</organism>
<accession>A0A495ILF5</accession>
<dbReference type="PANTHER" id="PTHR48107">
    <property type="entry name" value="NADPH-DEPENDENT ALDEHYDE REDUCTASE-LIKE PROTEIN, CHLOROPLASTIC-RELATED"/>
    <property type="match status" value="1"/>
</dbReference>
<name>A0A495ILF5_9MICO</name>
<protein>
    <submittedName>
        <fullName evidence="3">3-oxoacyl-[acyl-carrier protein] reductase</fullName>
    </submittedName>
</protein>
<dbReference type="Pfam" id="PF13561">
    <property type="entry name" value="adh_short_C2"/>
    <property type="match status" value="1"/>
</dbReference>
<sequence length="283" mass="30278">MSFDDDARFRNEHTLAGRTAVVTGVSRHRGIGFAIASRLLARGASVFVQHWAPHDAAQPYGADSLDDVLAALRTHLPTGADEGAGARLDHLELDLAPASNPARLIAAARESLGPIDILVCNQALSGSDGRLADLTPEMFDAHWQTNARASLLMTQAFAAQHDDERPGGRVVWITSGQQTGPMSGEIAYATSKAALAGITVSVANDLIDRGIVLNTINPGPVNTGYLDASLAPEAHDEVLRHFPRDRMGEPDDPARLIEWLVSDAGRWVVGQVISSEGGFRRWV</sequence>
<dbReference type="GO" id="GO:0016614">
    <property type="term" value="F:oxidoreductase activity, acting on CH-OH group of donors"/>
    <property type="evidence" value="ECO:0007669"/>
    <property type="project" value="UniProtKB-ARBA"/>
</dbReference>
<proteinExistence type="inferred from homology"/>
<keyword evidence="2" id="KW-0560">Oxidoreductase</keyword>
<dbReference type="PROSITE" id="PS00061">
    <property type="entry name" value="ADH_SHORT"/>
    <property type="match status" value="1"/>
</dbReference>
<comment type="caution">
    <text evidence="3">The sequence shown here is derived from an EMBL/GenBank/DDBJ whole genome shotgun (WGS) entry which is preliminary data.</text>
</comment>
<gene>
    <name evidence="3" type="ORF">C8E83_3129</name>
</gene>
<dbReference type="InterPro" id="IPR036291">
    <property type="entry name" value="NAD(P)-bd_dom_sf"/>
</dbReference>
<evidence type="ECO:0000313" key="3">
    <source>
        <dbReference type="EMBL" id="RKR75965.1"/>
    </source>
</evidence>
<comment type="similarity">
    <text evidence="1">Belongs to the short-chain dehydrogenases/reductases (SDR) family.</text>
</comment>
<dbReference type="NCBIfam" id="NF009389">
    <property type="entry name" value="PRK12748.1"/>
    <property type="match status" value="1"/>
</dbReference>
<evidence type="ECO:0000313" key="4">
    <source>
        <dbReference type="Proteomes" id="UP000280008"/>
    </source>
</evidence>
<dbReference type="RefSeq" id="WP_121370826.1">
    <property type="nucleotide sequence ID" value="NZ_RBKS01000001.1"/>
</dbReference>
<dbReference type="InterPro" id="IPR002347">
    <property type="entry name" value="SDR_fam"/>
</dbReference>
<evidence type="ECO:0000256" key="2">
    <source>
        <dbReference type="ARBA" id="ARBA00023002"/>
    </source>
</evidence>
<dbReference type="AlphaFoldDB" id="A0A495ILF5"/>
<dbReference type="EMBL" id="RBKS01000001">
    <property type="protein sequence ID" value="RKR75965.1"/>
    <property type="molecule type" value="Genomic_DNA"/>
</dbReference>
<dbReference type="OrthoDB" id="9803333at2"/>
<dbReference type="Gene3D" id="3.40.50.720">
    <property type="entry name" value="NAD(P)-binding Rossmann-like Domain"/>
    <property type="match status" value="1"/>
</dbReference>
<dbReference type="PRINTS" id="PR00081">
    <property type="entry name" value="GDHRDH"/>
</dbReference>
<dbReference type="SUPFAM" id="SSF51735">
    <property type="entry name" value="NAD(P)-binding Rossmann-fold domains"/>
    <property type="match status" value="1"/>
</dbReference>
<reference evidence="3 4" key="1">
    <citation type="submission" date="2018-10" db="EMBL/GenBank/DDBJ databases">
        <title>Sequencing the genomes of 1000 actinobacteria strains.</title>
        <authorList>
            <person name="Klenk H.-P."/>
        </authorList>
    </citation>
    <scope>NUCLEOTIDE SEQUENCE [LARGE SCALE GENOMIC DNA]</scope>
    <source>
        <strain evidence="3 4">DSM 17894</strain>
    </source>
</reference>
<dbReference type="InterPro" id="IPR020904">
    <property type="entry name" value="Sc_DH/Rdtase_CS"/>
</dbReference>
<evidence type="ECO:0000256" key="1">
    <source>
        <dbReference type="ARBA" id="ARBA00006484"/>
    </source>
</evidence>
<keyword evidence="4" id="KW-1185">Reference proteome</keyword>